<dbReference type="GO" id="GO:0016706">
    <property type="term" value="F:2-oxoglutarate-dependent dioxygenase activity"/>
    <property type="evidence" value="ECO:0007669"/>
    <property type="project" value="UniProtKB-ARBA"/>
</dbReference>
<dbReference type="GO" id="GO:0005506">
    <property type="term" value="F:iron ion binding"/>
    <property type="evidence" value="ECO:0007669"/>
    <property type="project" value="UniProtKB-ARBA"/>
</dbReference>
<dbReference type="KEGG" id="hoh:Hoch_5728"/>
<keyword evidence="3" id="KW-1185">Reference proteome</keyword>
<dbReference type="PANTHER" id="PTHR20883">
    <property type="entry name" value="PHYTANOYL-COA DIOXYGENASE DOMAIN CONTAINING 1"/>
    <property type="match status" value="1"/>
</dbReference>
<protein>
    <submittedName>
        <fullName evidence="2">Phytanoyl-CoA dioxygenase</fullName>
    </submittedName>
</protein>
<dbReference type="OrthoDB" id="9796766at2"/>
<dbReference type="SUPFAM" id="SSF51197">
    <property type="entry name" value="Clavaminate synthase-like"/>
    <property type="match status" value="1"/>
</dbReference>
<dbReference type="HOGENOM" id="CLU_047725_0_1_7"/>
<dbReference type="RefSeq" id="WP_012830797.1">
    <property type="nucleotide sequence ID" value="NC_013440.1"/>
</dbReference>
<comment type="cofactor">
    <cofactor evidence="1">
        <name>Fe(2+)</name>
        <dbReference type="ChEBI" id="CHEBI:29033"/>
    </cofactor>
</comment>
<dbReference type="Proteomes" id="UP000001880">
    <property type="component" value="Chromosome"/>
</dbReference>
<dbReference type="eggNOG" id="COG5285">
    <property type="taxonomic scope" value="Bacteria"/>
</dbReference>
<evidence type="ECO:0000313" key="2">
    <source>
        <dbReference type="EMBL" id="ACY18205.1"/>
    </source>
</evidence>
<name>D0LH60_HALO1</name>
<keyword evidence="2" id="KW-0223">Dioxygenase</keyword>
<sequence>MEIPRFQRTASAADVAEGIKTAGCAIIEHFLDDETVEQLNDELNPYFDRVAMSEGSFMGVQTQRMSRIIAKSKTSHELLIDPMLMDTVDGVLRGESYHFTLHHTEASRIHPGQPAQSLHRDDTTYPFTHPCRPVMVATIWALGEFTRACGATQAVPGSHLWDDVRKPTPEEVHYAEMPKGSMFLFDSAIYHGGGCNSSEDEIRKAMIIMYGLGWLRPAENQILAVPPALARTLPTRLQELVGYRNHGYLGHYELGNPAVTLKDPIPETLGAVDLYDDETEQIQVRRR</sequence>
<evidence type="ECO:0000313" key="3">
    <source>
        <dbReference type="Proteomes" id="UP000001880"/>
    </source>
</evidence>
<dbReference type="PANTHER" id="PTHR20883:SF48">
    <property type="entry name" value="ECTOINE DIOXYGENASE"/>
    <property type="match status" value="1"/>
</dbReference>
<dbReference type="Gene3D" id="2.60.120.620">
    <property type="entry name" value="q2cbj1_9rhob like domain"/>
    <property type="match status" value="1"/>
</dbReference>
<keyword evidence="2" id="KW-0560">Oxidoreductase</keyword>
<dbReference type="Pfam" id="PF05721">
    <property type="entry name" value="PhyH"/>
    <property type="match status" value="1"/>
</dbReference>
<reference evidence="2 3" key="1">
    <citation type="journal article" date="2010" name="Stand. Genomic Sci.">
        <title>Complete genome sequence of Haliangium ochraceum type strain (SMP-2).</title>
        <authorList>
            <consortium name="US DOE Joint Genome Institute (JGI-PGF)"/>
            <person name="Ivanova N."/>
            <person name="Daum C."/>
            <person name="Lang E."/>
            <person name="Abt B."/>
            <person name="Kopitz M."/>
            <person name="Saunders E."/>
            <person name="Lapidus A."/>
            <person name="Lucas S."/>
            <person name="Glavina Del Rio T."/>
            <person name="Nolan M."/>
            <person name="Tice H."/>
            <person name="Copeland A."/>
            <person name="Cheng J.F."/>
            <person name="Chen F."/>
            <person name="Bruce D."/>
            <person name="Goodwin L."/>
            <person name="Pitluck S."/>
            <person name="Mavromatis K."/>
            <person name="Pati A."/>
            <person name="Mikhailova N."/>
            <person name="Chen A."/>
            <person name="Palaniappan K."/>
            <person name="Land M."/>
            <person name="Hauser L."/>
            <person name="Chang Y.J."/>
            <person name="Jeffries C.D."/>
            <person name="Detter J.C."/>
            <person name="Brettin T."/>
            <person name="Rohde M."/>
            <person name="Goker M."/>
            <person name="Bristow J."/>
            <person name="Markowitz V."/>
            <person name="Eisen J.A."/>
            <person name="Hugenholtz P."/>
            <person name="Kyrpides N.C."/>
            <person name="Klenk H.P."/>
        </authorList>
    </citation>
    <scope>NUCLEOTIDE SEQUENCE [LARGE SCALE GENOMIC DNA]</scope>
    <source>
        <strain evidence="3">DSM 14365 / CIP 107738 / JCM 11303 / AJ 13395 / SMP-2</strain>
    </source>
</reference>
<dbReference type="AlphaFoldDB" id="D0LH60"/>
<accession>D0LH60</accession>
<gene>
    <name evidence="2" type="ordered locus">Hoch_5728</name>
</gene>
<proteinExistence type="predicted"/>
<evidence type="ECO:0000256" key="1">
    <source>
        <dbReference type="ARBA" id="ARBA00001954"/>
    </source>
</evidence>
<dbReference type="STRING" id="502025.Hoch_5728"/>
<organism evidence="2 3">
    <name type="scientific">Haliangium ochraceum (strain DSM 14365 / JCM 11303 / SMP-2)</name>
    <dbReference type="NCBI Taxonomy" id="502025"/>
    <lineage>
        <taxon>Bacteria</taxon>
        <taxon>Pseudomonadati</taxon>
        <taxon>Myxococcota</taxon>
        <taxon>Polyangia</taxon>
        <taxon>Haliangiales</taxon>
        <taxon>Kofleriaceae</taxon>
        <taxon>Haliangium</taxon>
    </lineage>
</organism>
<dbReference type="InterPro" id="IPR008775">
    <property type="entry name" value="Phytyl_CoA_dOase-like"/>
</dbReference>
<dbReference type="EMBL" id="CP001804">
    <property type="protein sequence ID" value="ACY18205.1"/>
    <property type="molecule type" value="Genomic_DNA"/>
</dbReference>